<dbReference type="Proteomes" id="UP000824156">
    <property type="component" value="Unassembled WGS sequence"/>
</dbReference>
<dbReference type="InterPro" id="IPR050397">
    <property type="entry name" value="Env_Response_Regulators"/>
</dbReference>
<dbReference type="InterPro" id="IPR036388">
    <property type="entry name" value="WH-like_DNA-bd_sf"/>
</dbReference>
<evidence type="ECO:0000256" key="3">
    <source>
        <dbReference type="ARBA" id="ARBA00023163"/>
    </source>
</evidence>
<comment type="caution">
    <text evidence="5">The sequence shown here is derived from an EMBL/GenBank/DDBJ whole genome shotgun (WGS) entry which is preliminary data.</text>
</comment>
<proteinExistence type="predicted"/>
<evidence type="ECO:0000313" key="5">
    <source>
        <dbReference type="EMBL" id="HIX54454.1"/>
    </source>
</evidence>
<dbReference type="CDD" id="cd00092">
    <property type="entry name" value="HTH_CRP"/>
    <property type="match status" value="1"/>
</dbReference>
<feature type="domain" description="HTH crp-type" evidence="4">
    <location>
        <begin position="151"/>
        <end position="217"/>
    </location>
</feature>
<keyword evidence="2" id="KW-0238">DNA-binding</keyword>
<evidence type="ECO:0000259" key="4">
    <source>
        <dbReference type="PROSITE" id="PS51063"/>
    </source>
</evidence>
<sequence>MLDEEHQITQLLNRHYPFFEPELQQEILESSSLKKFNAQTTILSPGQYFKATLLLVEGGLKIYRENEDSKEFLMYELLPGEACALSLVCASKNVKSEVLAKTTSKSTALLIPNEKLDIWARKYKSWYYFVLESYRSRFEELLEVIDHVAFKKLDERLEYYLDNRVNTTGNSDITITHQEIANDLNTSREVISRLLKSMEQQGTIKLERNLIRKIKRSV</sequence>
<reference evidence="5" key="1">
    <citation type="journal article" date="2021" name="PeerJ">
        <title>Extensive microbial diversity within the chicken gut microbiome revealed by metagenomics and culture.</title>
        <authorList>
            <person name="Gilroy R."/>
            <person name="Ravi A."/>
            <person name="Getino M."/>
            <person name="Pursley I."/>
            <person name="Horton D.L."/>
            <person name="Alikhan N.F."/>
            <person name="Baker D."/>
            <person name="Gharbi K."/>
            <person name="Hall N."/>
            <person name="Watson M."/>
            <person name="Adriaenssens E.M."/>
            <person name="Foster-Nyarko E."/>
            <person name="Jarju S."/>
            <person name="Secka A."/>
            <person name="Antonio M."/>
            <person name="Oren A."/>
            <person name="Chaudhuri R.R."/>
            <person name="La Ragione R."/>
            <person name="Hildebrand F."/>
            <person name="Pallen M.J."/>
        </authorList>
    </citation>
    <scope>NUCLEOTIDE SEQUENCE</scope>
    <source>
        <strain evidence="5">1719</strain>
    </source>
</reference>
<dbReference type="InterPro" id="IPR012318">
    <property type="entry name" value="HTH_CRP"/>
</dbReference>
<evidence type="ECO:0000256" key="2">
    <source>
        <dbReference type="ARBA" id="ARBA00023125"/>
    </source>
</evidence>
<dbReference type="SUPFAM" id="SSF46785">
    <property type="entry name" value="Winged helix' DNA-binding domain"/>
    <property type="match status" value="1"/>
</dbReference>
<dbReference type="PANTHER" id="PTHR24567">
    <property type="entry name" value="CRP FAMILY TRANSCRIPTIONAL REGULATORY PROTEIN"/>
    <property type="match status" value="1"/>
</dbReference>
<dbReference type="Gene3D" id="1.10.10.10">
    <property type="entry name" value="Winged helix-like DNA-binding domain superfamily/Winged helix DNA-binding domain"/>
    <property type="match status" value="1"/>
</dbReference>
<gene>
    <name evidence="5" type="ORF">H9853_05460</name>
</gene>
<accession>A0A9D1W8T0</accession>
<dbReference type="Pfam" id="PF13545">
    <property type="entry name" value="HTH_Crp_2"/>
    <property type="match status" value="1"/>
</dbReference>
<dbReference type="AlphaFoldDB" id="A0A9D1W8T0"/>
<protein>
    <submittedName>
        <fullName evidence="5">Crp/Fnr family transcriptional regulator</fullName>
    </submittedName>
</protein>
<dbReference type="PROSITE" id="PS51063">
    <property type="entry name" value="HTH_CRP_2"/>
    <property type="match status" value="1"/>
</dbReference>
<dbReference type="InterPro" id="IPR014710">
    <property type="entry name" value="RmlC-like_jellyroll"/>
</dbReference>
<evidence type="ECO:0000256" key="1">
    <source>
        <dbReference type="ARBA" id="ARBA00023015"/>
    </source>
</evidence>
<dbReference type="GO" id="GO:0005829">
    <property type="term" value="C:cytosol"/>
    <property type="evidence" value="ECO:0007669"/>
    <property type="project" value="TreeGrafter"/>
</dbReference>
<dbReference type="EMBL" id="DXEZ01000150">
    <property type="protein sequence ID" value="HIX54454.1"/>
    <property type="molecule type" value="Genomic_DNA"/>
</dbReference>
<dbReference type="PANTHER" id="PTHR24567:SF26">
    <property type="entry name" value="REGULATORY PROTEIN YEIL"/>
    <property type="match status" value="1"/>
</dbReference>
<dbReference type="SMART" id="SM00419">
    <property type="entry name" value="HTH_CRP"/>
    <property type="match status" value="1"/>
</dbReference>
<dbReference type="PRINTS" id="PR00034">
    <property type="entry name" value="HTHCRP"/>
</dbReference>
<dbReference type="InterPro" id="IPR018490">
    <property type="entry name" value="cNMP-bd_dom_sf"/>
</dbReference>
<dbReference type="GO" id="GO:0003700">
    <property type="term" value="F:DNA-binding transcription factor activity"/>
    <property type="evidence" value="ECO:0007669"/>
    <property type="project" value="TreeGrafter"/>
</dbReference>
<dbReference type="GO" id="GO:0003677">
    <property type="term" value="F:DNA binding"/>
    <property type="evidence" value="ECO:0007669"/>
    <property type="project" value="UniProtKB-KW"/>
</dbReference>
<keyword evidence="1" id="KW-0805">Transcription regulation</keyword>
<organism evidence="5 6">
    <name type="scientific">Candidatus Sphingobacterium stercoripullorum</name>
    <dbReference type="NCBI Taxonomy" id="2838759"/>
    <lineage>
        <taxon>Bacteria</taxon>
        <taxon>Pseudomonadati</taxon>
        <taxon>Bacteroidota</taxon>
        <taxon>Sphingobacteriia</taxon>
        <taxon>Sphingobacteriales</taxon>
        <taxon>Sphingobacteriaceae</taxon>
        <taxon>Sphingobacterium</taxon>
    </lineage>
</organism>
<reference evidence="5" key="2">
    <citation type="submission" date="2021-04" db="EMBL/GenBank/DDBJ databases">
        <authorList>
            <person name="Gilroy R."/>
        </authorList>
    </citation>
    <scope>NUCLEOTIDE SEQUENCE</scope>
    <source>
        <strain evidence="5">1719</strain>
    </source>
</reference>
<dbReference type="SUPFAM" id="SSF51206">
    <property type="entry name" value="cAMP-binding domain-like"/>
    <property type="match status" value="1"/>
</dbReference>
<dbReference type="InterPro" id="IPR036390">
    <property type="entry name" value="WH_DNA-bd_sf"/>
</dbReference>
<evidence type="ECO:0000313" key="6">
    <source>
        <dbReference type="Proteomes" id="UP000824156"/>
    </source>
</evidence>
<keyword evidence="3" id="KW-0804">Transcription</keyword>
<name>A0A9D1W8T0_9SPHI</name>
<dbReference type="Gene3D" id="2.60.120.10">
    <property type="entry name" value="Jelly Rolls"/>
    <property type="match status" value="1"/>
</dbReference>